<evidence type="ECO:0000313" key="3">
    <source>
        <dbReference type="Proteomes" id="UP001595844"/>
    </source>
</evidence>
<evidence type="ECO:0000256" key="1">
    <source>
        <dbReference type="SAM" id="Phobius"/>
    </source>
</evidence>
<protein>
    <recommendedName>
        <fullName evidence="4">PH domain-containing protein</fullName>
    </recommendedName>
</protein>
<sequence>MNRPPAMDVPPPPGPARQFPPTRRALRRNWWNRWPLLLTALATGPLTVVLISKDSGVAVLVSQYFIFGTMFGGCFLWINRRRRKALRHPWTVWRIRYLSGTRYEWVDLLGPHGETVGTLLLSTWAWDRGKLVNHATREIWFAGDPAKYGVVSRPGGRDMRYAYVSRIYKPPRLTFREAGEPPVPGGGRHSKD</sequence>
<keyword evidence="3" id="KW-1185">Reference proteome</keyword>
<dbReference type="RefSeq" id="WP_302874637.1">
    <property type="nucleotide sequence ID" value="NZ_JBHSDL010000014.1"/>
</dbReference>
<gene>
    <name evidence="2" type="ORF">ACFO5K_12745</name>
</gene>
<name>A0ABV8VG15_9NOCA</name>
<reference evidence="3" key="1">
    <citation type="journal article" date="2019" name="Int. J. Syst. Evol. Microbiol.">
        <title>The Global Catalogue of Microorganisms (GCM) 10K type strain sequencing project: providing services to taxonomists for standard genome sequencing and annotation.</title>
        <authorList>
            <consortium name="The Broad Institute Genomics Platform"/>
            <consortium name="The Broad Institute Genome Sequencing Center for Infectious Disease"/>
            <person name="Wu L."/>
            <person name="Ma J."/>
        </authorList>
    </citation>
    <scope>NUCLEOTIDE SEQUENCE [LARGE SCALE GENOMIC DNA]</scope>
    <source>
        <strain evidence="3">IBRC-M 10490</strain>
    </source>
</reference>
<evidence type="ECO:0000313" key="2">
    <source>
        <dbReference type="EMBL" id="MFC4374968.1"/>
    </source>
</evidence>
<dbReference type="EMBL" id="JBHSDL010000014">
    <property type="protein sequence ID" value="MFC4374968.1"/>
    <property type="molecule type" value="Genomic_DNA"/>
</dbReference>
<proteinExistence type="predicted"/>
<evidence type="ECO:0008006" key="4">
    <source>
        <dbReference type="Google" id="ProtNLM"/>
    </source>
</evidence>
<dbReference type="Proteomes" id="UP001595844">
    <property type="component" value="Unassembled WGS sequence"/>
</dbReference>
<keyword evidence="1" id="KW-1133">Transmembrane helix</keyword>
<feature type="transmembrane region" description="Helical" evidence="1">
    <location>
        <begin position="34"/>
        <end position="51"/>
    </location>
</feature>
<keyword evidence="1" id="KW-0472">Membrane</keyword>
<organism evidence="2 3">
    <name type="scientific">Nocardia halotolerans</name>
    <dbReference type="NCBI Taxonomy" id="1755878"/>
    <lineage>
        <taxon>Bacteria</taxon>
        <taxon>Bacillati</taxon>
        <taxon>Actinomycetota</taxon>
        <taxon>Actinomycetes</taxon>
        <taxon>Mycobacteriales</taxon>
        <taxon>Nocardiaceae</taxon>
        <taxon>Nocardia</taxon>
    </lineage>
</organism>
<keyword evidence="1" id="KW-0812">Transmembrane</keyword>
<feature type="transmembrane region" description="Helical" evidence="1">
    <location>
        <begin position="57"/>
        <end position="78"/>
    </location>
</feature>
<accession>A0ABV8VG15</accession>
<comment type="caution">
    <text evidence="2">The sequence shown here is derived from an EMBL/GenBank/DDBJ whole genome shotgun (WGS) entry which is preliminary data.</text>
</comment>